<evidence type="ECO:0000313" key="1">
    <source>
        <dbReference type="EMBL" id="KAH9774353.1"/>
    </source>
</evidence>
<proteinExistence type="predicted"/>
<protein>
    <submittedName>
        <fullName evidence="1">Serine carboxypeptidase-like 40</fullName>
    </submittedName>
</protein>
<dbReference type="EMBL" id="CM039173">
    <property type="protein sequence ID" value="KAH9774353.1"/>
    <property type="molecule type" value="Genomic_DNA"/>
</dbReference>
<sequence>MEKQPSLLLAFLFFIIVSCYIAETRAKKQEQRLGHLYKAKLKENSGIDTSLFKTIHNVSRATIHSQDGLKENDRIEKLPGQPVVEFSQYGGYVTVDESAGRAMYYYFVEAQKSKDSAPLLLWLNGGPGCSSLAYGAMQELGPFRVHSDGKSLFRNRYSWNNAANVLFLESPAGVGFSYSNRTSDYDESGDRKTAADNYMFLVNWLERFPEYKGREFYISGESYAGHYVPQLAHTILYHNKKANTTIINLKGIMIGNAVINDETDVRGMYEYFQSHALISDEAAYQIQKYCDFSPNATRSDECNAATDEAEENTSHLDIYNIYAPLCSNSSLTARPKKASVSRQAVFLICIRVKRFL</sequence>
<keyword evidence="2" id="KW-1185">Reference proteome</keyword>
<comment type="caution">
    <text evidence="1">The sequence shown here is derived from an EMBL/GenBank/DDBJ whole genome shotgun (WGS) entry which is preliminary data.</text>
</comment>
<name>A0ACB8LLT4_CITSI</name>
<organism evidence="1 2">
    <name type="scientific">Citrus sinensis</name>
    <name type="common">Sweet orange</name>
    <name type="synonym">Citrus aurantium var. sinensis</name>
    <dbReference type="NCBI Taxonomy" id="2711"/>
    <lineage>
        <taxon>Eukaryota</taxon>
        <taxon>Viridiplantae</taxon>
        <taxon>Streptophyta</taxon>
        <taxon>Embryophyta</taxon>
        <taxon>Tracheophyta</taxon>
        <taxon>Spermatophyta</taxon>
        <taxon>Magnoliopsida</taxon>
        <taxon>eudicotyledons</taxon>
        <taxon>Gunneridae</taxon>
        <taxon>Pentapetalae</taxon>
        <taxon>rosids</taxon>
        <taxon>malvids</taxon>
        <taxon>Sapindales</taxon>
        <taxon>Rutaceae</taxon>
        <taxon>Aurantioideae</taxon>
        <taxon>Citrus</taxon>
    </lineage>
</organism>
<dbReference type="Proteomes" id="UP000829398">
    <property type="component" value="Chromosome 4"/>
</dbReference>
<gene>
    <name evidence="1" type="ORF">KPL71_013621</name>
</gene>
<reference evidence="2" key="1">
    <citation type="journal article" date="2023" name="Hortic. Res.">
        <title>A chromosome-level phased genome enabling allele-level studies in sweet orange: a case study on citrus Huanglongbing tolerance.</title>
        <authorList>
            <person name="Wu B."/>
            <person name="Yu Q."/>
            <person name="Deng Z."/>
            <person name="Duan Y."/>
            <person name="Luo F."/>
            <person name="Gmitter F. Jr."/>
        </authorList>
    </citation>
    <scope>NUCLEOTIDE SEQUENCE [LARGE SCALE GENOMIC DNA]</scope>
    <source>
        <strain evidence="2">cv. Valencia</strain>
    </source>
</reference>
<evidence type="ECO:0000313" key="2">
    <source>
        <dbReference type="Proteomes" id="UP000829398"/>
    </source>
</evidence>
<accession>A0ACB8LLT4</accession>